<gene>
    <name evidence="2" type="ORF">SAMN05661091_2945</name>
</gene>
<dbReference type="AlphaFoldDB" id="A0A1X7HEW9"/>
<proteinExistence type="predicted"/>
<name>A0A1X7HEW9_9BACL</name>
<organism evidence="2 3">
    <name type="scientific">Paenibacillus uliginis N3/975</name>
    <dbReference type="NCBI Taxonomy" id="1313296"/>
    <lineage>
        <taxon>Bacteria</taxon>
        <taxon>Bacillati</taxon>
        <taxon>Bacillota</taxon>
        <taxon>Bacilli</taxon>
        <taxon>Bacillales</taxon>
        <taxon>Paenibacillaceae</taxon>
        <taxon>Paenibacillus</taxon>
    </lineage>
</organism>
<sequence>MKYYNKIEGIELITGFETSVRHQKLRSSKGRMRSVLPTFNYSDVVRFIKWMLIGIKDNGKGISEEDVPLALLMGSISLISLVNLLRLFLVSR</sequence>
<evidence type="ECO:0000313" key="3">
    <source>
        <dbReference type="Proteomes" id="UP000192940"/>
    </source>
</evidence>
<accession>A0A1X7HEW9</accession>
<feature type="transmembrane region" description="Helical" evidence="1">
    <location>
        <begin position="69"/>
        <end position="89"/>
    </location>
</feature>
<protein>
    <submittedName>
        <fullName evidence="2">Uncharacterized protein</fullName>
    </submittedName>
</protein>
<dbReference type="Proteomes" id="UP000192940">
    <property type="component" value="Chromosome I"/>
</dbReference>
<keyword evidence="1" id="KW-0812">Transmembrane</keyword>
<dbReference type="EMBL" id="LT840184">
    <property type="protein sequence ID" value="SMF85258.1"/>
    <property type="molecule type" value="Genomic_DNA"/>
</dbReference>
<keyword evidence="1" id="KW-1133">Transmembrane helix</keyword>
<reference evidence="2 3" key="1">
    <citation type="submission" date="2017-04" db="EMBL/GenBank/DDBJ databases">
        <authorList>
            <person name="Afonso C.L."/>
            <person name="Miller P.J."/>
            <person name="Scott M.A."/>
            <person name="Spackman E."/>
            <person name="Goraichik I."/>
            <person name="Dimitrov K.M."/>
            <person name="Suarez D.L."/>
            <person name="Swayne D.E."/>
        </authorList>
    </citation>
    <scope>NUCLEOTIDE SEQUENCE [LARGE SCALE GENOMIC DNA]</scope>
    <source>
        <strain evidence="2 3">N3/975</strain>
    </source>
</reference>
<keyword evidence="1" id="KW-0472">Membrane</keyword>
<keyword evidence="3" id="KW-1185">Reference proteome</keyword>
<evidence type="ECO:0000313" key="2">
    <source>
        <dbReference type="EMBL" id="SMF85258.1"/>
    </source>
</evidence>
<evidence type="ECO:0000256" key="1">
    <source>
        <dbReference type="SAM" id="Phobius"/>
    </source>
</evidence>